<feature type="domain" description="PAS" evidence="2">
    <location>
        <begin position="53"/>
        <end position="123"/>
    </location>
</feature>
<dbReference type="OrthoDB" id="9781208at2"/>
<dbReference type="EMBL" id="VHIQ01000005">
    <property type="protein sequence ID" value="TPV32771.1"/>
    <property type="molecule type" value="Genomic_DNA"/>
</dbReference>
<protein>
    <submittedName>
        <fullName evidence="3">PAS domain S-box protein</fullName>
    </submittedName>
</protein>
<name>A0A506PFY4_9FLAO</name>
<dbReference type="SMART" id="SM00091">
    <property type="entry name" value="PAS"/>
    <property type="match status" value="1"/>
</dbReference>
<dbReference type="Proteomes" id="UP000317332">
    <property type="component" value="Unassembled WGS sequence"/>
</dbReference>
<dbReference type="Pfam" id="PF13426">
    <property type="entry name" value="PAS_9"/>
    <property type="match status" value="1"/>
</dbReference>
<dbReference type="InterPro" id="IPR035965">
    <property type="entry name" value="PAS-like_dom_sf"/>
</dbReference>
<dbReference type="NCBIfam" id="TIGR00229">
    <property type="entry name" value="sensory_box"/>
    <property type="match status" value="1"/>
</dbReference>
<gene>
    <name evidence="3" type="ORF">FJ651_10675</name>
</gene>
<dbReference type="Gene3D" id="3.30.450.20">
    <property type="entry name" value="PAS domain"/>
    <property type="match status" value="1"/>
</dbReference>
<accession>A0A506PFY4</accession>
<dbReference type="CDD" id="cd00130">
    <property type="entry name" value="PAS"/>
    <property type="match status" value="1"/>
</dbReference>
<reference evidence="3 4" key="1">
    <citation type="submission" date="2019-06" db="EMBL/GenBank/DDBJ databases">
        <title>Flavobacteriaceae Paucihalobacterium erythroidium CWB-1, complete genome.</title>
        <authorList>
            <person name="Wu S."/>
        </authorList>
    </citation>
    <scope>NUCLEOTIDE SEQUENCE [LARGE SCALE GENOMIC DNA]</scope>
    <source>
        <strain evidence="3 4">CWB-1</strain>
    </source>
</reference>
<dbReference type="SUPFAM" id="SSF55785">
    <property type="entry name" value="PYP-like sensor domain (PAS domain)"/>
    <property type="match status" value="1"/>
</dbReference>
<dbReference type="InterPro" id="IPR000014">
    <property type="entry name" value="PAS"/>
</dbReference>
<proteinExistence type="predicted"/>
<feature type="coiled-coil region" evidence="1">
    <location>
        <begin position="202"/>
        <end position="229"/>
    </location>
</feature>
<dbReference type="AlphaFoldDB" id="A0A506PFY4"/>
<feature type="coiled-coil region" evidence="1">
    <location>
        <begin position="5"/>
        <end position="32"/>
    </location>
</feature>
<keyword evidence="1" id="KW-0175">Coiled coil</keyword>
<comment type="caution">
    <text evidence="3">The sequence shown here is derived from an EMBL/GenBank/DDBJ whole genome shotgun (WGS) entry which is preliminary data.</text>
</comment>
<evidence type="ECO:0000256" key="1">
    <source>
        <dbReference type="SAM" id="Coils"/>
    </source>
</evidence>
<evidence type="ECO:0000313" key="3">
    <source>
        <dbReference type="EMBL" id="TPV32771.1"/>
    </source>
</evidence>
<evidence type="ECO:0000259" key="2">
    <source>
        <dbReference type="PROSITE" id="PS50112"/>
    </source>
</evidence>
<sequence length="232" mass="26324">MIKTNEQLIFENETLRSRLNEMEETLEAIRNGEVDAIIVSGKNGEQVYSLSSAEAPYRTFIEEMSEGAVTLAKDGTILYCNQRFAEIVSKRHNKVVGSYIKDYITPNDVLKLDAFLKNISYEKHDVINVTLNNAVHLRMSIHLLPPYLQGDNFILIATDISDLKQKEDELIGLVNKLATHVKALRALRIDAICNTVDDVARKNKLEIANAKLFKEIQKLNSLVDKLKKKNRP</sequence>
<evidence type="ECO:0000313" key="4">
    <source>
        <dbReference type="Proteomes" id="UP000317332"/>
    </source>
</evidence>
<keyword evidence="4" id="KW-1185">Reference proteome</keyword>
<organism evidence="3 4">
    <name type="scientific">Paucihalobacter ruber</name>
    <dbReference type="NCBI Taxonomy" id="2567861"/>
    <lineage>
        <taxon>Bacteria</taxon>
        <taxon>Pseudomonadati</taxon>
        <taxon>Bacteroidota</taxon>
        <taxon>Flavobacteriia</taxon>
        <taxon>Flavobacteriales</taxon>
        <taxon>Flavobacteriaceae</taxon>
        <taxon>Paucihalobacter</taxon>
    </lineage>
</organism>
<dbReference type="PROSITE" id="PS50112">
    <property type="entry name" value="PAS"/>
    <property type="match status" value="1"/>
</dbReference>
<dbReference type="RefSeq" id="WP_140990518.1">
    <property type="nucleotide sequence ID" value="NZ_VHIQ01000005.1"/>
</dbReference>